<dbReference type="AlphaFoldDB" id="A0A5B0M3J4"/>
<evidence type="ECO:0000313" key="2">
    <source>
        <dbReference type="EMBL" id="KAA1071372.1"/>
    </source>
</evidence>
<keyword evidence="3" id="KW-1185">Reference proteome</keyword>
<feature type="compositionally biased region" description="Polar residues" evidence="1">
    <location>
        <begin position="59"/>
        <end position="73"/>
    </location>
</feature>
<dbReference type="Proteomes" id="UP000324748">
    <property type="component" value="Unassembled WGS sequence"/>
</dbReference>
<protein>
    <submittedName>
        <fullName evidence="2">Uncharacterized protein</fullName>
    </submittedName>
</protein>
<gene>
    <name evidence="2" type="ORF">PGT21_005271</name>
</gene>
<name>A0A5B0M3J4_PUCGR</name>
<feature type="region of interest" description="Disordered" evidence="1">
    <location>
        <begin position="308"/>
        <end position="335"/>
    </location>
</feature>
<feature type="region of interest" description="Disordered" evidence="1">
    <location>
        <begin position="1"/>
        <end position="23"/>
    </location>
</feature>
<evidence type="ECO:0000313" key="3">
    <source>
        <dbReference type="Proteomes" id="UP000324748"/>
    </source>
</evidence>
<proteinExistence type="predicted"/>
<evidence type="ECO:0000256" key="1">
    <source>
        <dbReference type="SAM" id="MobiDB-lite"/>
    </source>
</evidence>
<dbReference type="EMBL" id="VSWC01000170">
    <property type="protein sequence ID" value="KAA1071372.1"/>
    <property type="molecule type" value="Genomic_DNA"/>
</dbReference>
<accession>A0A5B0M3J4</accession>
<dbReference type="OrthoDB" id="2498109at2759"/>
<feature type="region of interest" description="Disordered" evidence="1">
    <location>
        <begin position="107"/>
        <end position="126"/>
    </location>
</feature>
<comment type="caution">
    <text evidence="2">The sequence shown here is derived from an EMBL/GenBank/DDBJ whole genome shotgun (WGS) entry which is preliminary data.</text>
</comment>
<reference evidence="2 3" key="1">
    <citation type="submission" date="2019-05" db="EMBL/GenBank/DDBJ databases">
        <title>Emergence of the Ug99 lineage of the wheat stem rust pathogen through somatic hybridization.</title>
        <authorList>
            <person name="Li F."/>
            <person name="Upadhyaya N.M."/>
            <person name="Sperschneider J."/>
            <person name="Matny O."/>
            <person name="Nguyen-Phuc H."/>
            <person name="Mago R."/>
            <person name="Raley C."/>
            <person name="Miller M.E."/>
            <person name="Silverstein K.A.T."/>
            <person name="Henningsen E."/>
            <person name="Hirsch C.D."/>
            <person name="Visser B."/>
            <person name="Pretorius Z.A."/>
            <person name="Steffenson B.J."/>
            <person name="Schwessinger B."/>
            <person name="Dodds P.N."/>
            <person name="Figueroa M."/>
        </authorList>
    </citation>
    <scope>NUCLEOTIDE SEQUENCE [LARGE SCALE GENOMIC DNA]</scope>
    <source>
        <strain evidence="2">21-0</strain>
    </source>
</reference>
<organism evidence="2 3">
    <name type="scientific">Puccinia graminis f. sp. tritici</name>
    <dbReference type="NCBI Taxonomy" id="56615"/>
    <lineage>
        <taxon>Eukaryota</taxon>
        <taxon>Fungi</taxon>
        <taxon>Dikarya</taxon>
        <taxon>Basidiomycota</taxon>
        <taxon>Pucciniomycotina</taxon>
        <taxon>Pucciniomycetes</taxon>
        <taxon>Pucciniales</taxon>
        <taxon>Pucciniaceae</taxon>
        <taxon>Puccinia</taxon>
    </lineage>
</organism>
<sequence>MHSNQITERLTDSLPKSHSAREMTPSLVEPAISKHQESYQYLCLTTHAGPQDEPHSDAASVQTQHLSPDNSFSGERANEPPVQEIPADSDRQHVCRARRLPLELRFTPVNSPTDNSGPVKPSRSENAITPQLSRKDHRHHARHCRLIGFTPLAEDIPASSSDENSTQFLGPRKVKAKEVAPCALLYKRSDVFVSSEMKSQNILAYSENHYRNLRFDDEISISEIEYAPQPTNQVDKRFQSPTDSKDVESFTVKESDMKVHLEPLCIDREPIVHAFPKDRLTSIPLTSESEPGSHFSYDHFHLFGDETESPLTTGSGAEHSLTWESPYKPTGASSDLEQSISSINSSGIQSSLWDTTLSSLTRATSPVSSIYSSVMPIYDHQLVKTSSEERCPQSECKLVGFPHLTMNTGNESAKSSMAQEAFGKHQEIVFPLELPSNANQVYIFESYFEDWEEDHGSLADDENDSDCSSIQLESDDDRELSGYTATCFQMIPSASLAGFSKKGSVVLKK</sequence>
<feature type="region of interest" description="Disordered" evidence="1">
    <location>
        <begin position="47"/>
        <end position="90"/>
    </location>
</feature>